<dbReference type="SUPFAM" id="SSF50249">
    <property type="entry name" value="Nucleic acid-binding proteins"/>
    <property type="match status" value="4"/>
</dbReference>
<dbReference type="SMART" id="SM00316">
    <property type="entry name" value="S1"/>
    <property type="match status" value="1"/>
</dbReference>
<dbReference type="Proteomes" id="UP000076442">
    <property type="component" value="Unassembled WGS sequence"/>
</dbReference>
<dbReference type="InterPro" id="IPR011129">
    <property type="entry name" value="CSD"/>
</dbReference>
<dbReference type="HAMAP" id="MF_01895">
    <property type="entry name" value="RNase_R"/>
    <property type="match status" value="1"/>
</dbReference>
<keyword evidence="4 8" id="KW-0540">Nuclease</keyword>
<keyword evidence="3 8" id="KW-0963">Cytoplasm</keyword>
<comment type="function">
    <text evidence="8">3'-5' exoribonuclease that releases 5'-nucleoside monophosphates and is involved in maturation of structured RNAs.</text>
</comment>
<dbReference type="InterPro" id="IPR012340">
    <property type="entry name" value="NA-bd_OB-fold"/>
</dbReference>
<evidence type="ECO:0000256" key="7">
    <source>
        <dbReference type="ARBA" id="ARBA00022884"/>
    </source>
</evidence>
<comment type="similarity">
    <text evidence="8">Belongs to the RNR ribonuclease family. RNase R subfamily.</text>
</comment>
<name>A0A0C3FGR4_BACIU</name>
<dbReference type="NCBIfam" id="TIGR02063">
    <property type="entry name" value="RNase_R"/>
    <property type="match status" value="1"/>
</dbReference>
<dbReference type="NCBIfam" id="TIGR00358">
    <property type="entry name" value="3_prime_RNase"/>
    <property type="match status" value="1"/>
</dbReference>
<comment type="catalytic activity">
    <reaction evidence="1 8">
        <text>Exonucleolytic cleavage in the 3'- to 5'-direction to yield nucleoside 5'-phosphates.</text>
        <dbReference type="EC" id="3.1.13.1"/>
    </reaction>
</comment>
<dbReference type="Pfam" id="PF17876">
    <property type="entry name" value="CSD2"/>
    <property type="match status" value="1"/>
</dbReference>
<dbReference type="GO" id="GO:0008859">
    <property type="term" value="F:exoribonuclease II activity"/>
    <property type="evidence" value="ECO:0007669"/>
    <property type="project" value="UniProtKB-UniRule"/>
</dbReference>
<dbReference type="InterPro" id="IPR040476">
    <property type="entry name" value="CSD2"/>
</dbReference>
<comment type="caution">
    <text evidence="11">The sequence shown here is derived from an EMBL/GenBank/DDBJ whole genome shotgun (WGS) entry which is preliminary data.</text>
</comment>
<dbReference type="InterPro" id="IPR011805">
    <property type="entry name" value="RNase_R"/>
</dbReference>
<dbReference type="FunFam" id="2.40.50.140:FF:000435">
    <property type="entry name" value="Ribonuclease R"/>
    <property type="match status" value="1"/>
</dbReference>
<dbReference type="GO" id="GO:0006402">
    <property type="term" value="P:mRNA catabolic process"/>
    <property type="evidence" value="ECO:0007669"/>
    <property type="project" value="TreeGrafter"/>
</dbReference>
<dbReference type="CDD" id="cd04471">
    <property type="entry name" value="S1_RNase_R"/>
    <property type="match status" value="1"/>
</dbReference>
<dbReference type="InterPro" id="IPR022966">
    <property type="entry name" value="RNase_II/R_CS"/>
</dbReference>
<dbReference type="Pfam" id="PF00575">
    <property type="entry name" value="S1"/>
    <property type="match status" value="1"/>
</dbReference>
<keyword evidence="7 8" id="KW-0694">RNA-binding</keyword>
<feature type="region of interest" description="Disordered" evidence="9">
    <location>
        <begin position="709"/>
        <end position="779"/>
    </location>
</feature>
<dbReference type="AlphaFoldDB" id="A0A0C3FGR4"/>
<accession>A0A0C3FGR4</accession>
<feature type="compositionally biased region" description="Basic residues" evidence="9">
    <location>
        <begin position="725"/>
        <end position="736"/>
    </location>
</feature>
<evidence type="ECO:0000256" key="8">
    <source>
        <dbReference type="HAMAP-Rule" id="MF_01895"/>
    </source>
</evidence>
<dbReference type="InterPro" id="IPR003029">
    <property type="entry name" value="S1_domain"/>
</dbReference>
<feature type="domain" description="S1 motif" evidence="10">
    <location>
        <begin position="628"/>
        <end position="708"/>
    </location>
</feature>
<evidence type="ECO:0000256" key="3">
    <source>
        <dbReference type="ARBA" id="ARBA00022490"/>
    </source>
</evidence>
<dbReference type="Gene3D" id="2.40.50.140">
    <property type="entry name" value="Nucleic acid-binding proteins"/>
    <property type="match status" value="3"/>
</dbReference>
<dbReference type="InterPro" id="IPR004476">
    <property type="entry name" value="RNase_II/RNase_R"/>
</dbReference>
<evidence type="ECO:0000256" key="1">
    <source>
        <dbReference type="ARBA" id="ARBA00001849"/>
    </source>
</evidence>
<evidence type="ECO:0000313" key="12">
    <source>
        <dbReference type="EMBL" id="KZD90159.1"/>
    </source>
</evidence>
<evidence type="ECO:0000313" key="13">
    <source>
        <dbReference type="Proteomes" id="UP000032247"/>
    </source>
</evidence>
<reference evidence="11 13" key="1">
    <citation type="submission" date="2014-12" db="EMBL/GenBank/DDBJ databases">
        <title>Comparative genome analysis of Bacillus coagulans HM-08, Clostridium butyricum HM-68, Bacillus subtilis HM-66 and Bacillus licheniformis BL-09.</title>
        <authorList>
            <person name="Zhang H."/>
        </authorList>
    </citation>
    <scope>NUCLEOTIDE SEQUENCE [LARGE SCALE GENOMIC DNA]</scope>
    <source>
        <strain evidence="11 13">HM-66</strain>
    </source>
</reference>
<organism evidence="11 13">
    <name type="scientific">Bacillus subtilis</name>
    <dbReference type="NCBI Taxonomy" id="1423"/>
    <lineage>
        <taxon>Bacteria</taxon>
        <taxon>Bacillati</taxon>
        <taxon>Bacillota</taxon>
        <taxon>Bacilli</taxon>
        <taxon>Bacillales</taxon>
        <taxon>Bacillaceae</taxon>
        <taxon>Bacillus</taxon>
    </lineage>
</organism>
<evidence type="ECO:0000256" key="4">
    <source>
        <dbReference type="ARBA" id="ARBA00022722"/>
    </source>
</evidence>
<dbReference type="FunFam" id="2.40.50.140:FF:000213">
    <property type="entry name" value="Ribonuclease R"/>
    <property type="match status" value="1"/>
</dbReference>
<dbReference type="SMART" id="SM00955">
    <property type="entry name" value="RNB"/>
    <property type="match status" value="1"/>
</dbReference>
<evidence type="ECO:0000256" key="2">
    <source>
        <dbReference type="ARBA" id="ARBA00004496"/>
    </source>
</evidence>
<evidence type="ECO:0000256" key="6">
    <source>
        <dbReference type="ARBA" id="ARBA00022839"/>
    </source>
</evidence>
<keyword evidence="5 8" id="KW-0378">Hydrolase</keyword>
<dbReference type="PANTHER" id="PTHR23355:SF9">
    <property type="entry name" value="DIS3-LIKE EXONUCLEASE 2"/>
    <property type="match status" value="1"/>
</dbReference>
<evidence type="ECO:0000256" key="9">
    <source>
        <dbReference type="SAM" id="MobiDB-lite"/>
    </source>
</evidence>
<dbReference type="Pfam" id="PF00773">
    <property type="entry name" value="RNB"/>
    <property type="match status" value="1"/>
</dbReference>
<keyword evidence="6 8" id="KW-0269">Exonuclease</keyword>
<dbReference type="RefSeq" id="WP_017695158.1">
    <property type="nucleotide sequence ID" value="NZ_CP035403.1"/>
</dbReference>
<comment type="subcellular location">
    <subcellularLocation>
        <location evidence="2 8">Cytoplasm</location>
    </subcellularLocation>
</comment>
<dbReference type="FunFam" id="2.40.50.140:FF:000219">
    <property type="entry name" value="Ribonuclease R"/>
    <property type="match status" value="1"/>
</dbReference>
<dbReference type="InterPro" id="IPR001900">
    <property type="entry name" value="RNase_II/R"/>
</dbReference>
<sequence length="779" mass="88808">MEKEAFMEKLLSFMKEEAYKPLTVQELEEMLNITEAEEFKELVKALVALEEKGLIVRTRSDRYGIPEKMNLIKGKISAHAKGFAFLLPEDTSLSDVFIPPNELNTAMNGDIVMVRLNSQSSGSRQEGTVIRILERAIQRVVGTYTETRNFGFVIPDDKKITSDIFIPKNGKNGAAEGHKVVVKLTSYPEGRMNAEGEVETILGHKNDPGIDILSVIHKHGLPGEFPADAMEQASSTPDTIDEKDLKDRRDLRDQVIVTIDGADAKDLDDAVTVTKLDDGSYKLGVHIADVSHYVTENSPIDKEALERGTSVYLVDRVIPMIPHRLSNGICSLNPKVDRLTLSCEMTINSQGQVTEHEIFQSVIKTTERMTYSDVNKILVDDDEELKQKYEPLVPMFKDMERLAQILRDKRMDRGAVDFDFKEAKVLVDDEGAVKDVVIRERSVAEKLIEEFMLVANETVAEHFHWMNVPFIYRIHEEPNAEKLQKFLEFVTTFGYVVKGTAGNIHPRELQSILDAVRDRPEETVISTVMLRSMKQAKYDPQSLGHFGLSTEFYTHFTSPIRRYPDLIVHRLIRTYLINGKVDEATQEKWAERLPDIAEHTSSMERRAVDAERETDDLKKAEYMLDKIGEEFDGMISSVTNFGMFVELPNTIEGLVHVSFMTDDYYRFDEQHFAMIGERTGNVFRIGDEITVKVVDVNKDERNIDFEIVGMKGTPRRPRELDSSRSRKRGKPARKRVQSTNTPVSPAPSEEKGEWFTKPKKKKKKRGFQNAPKQKRKKKK</sequence>
<dbReference type="EC" id="3.1.13.1" evidence="8"/>
<proteinExistence type="inferred from homology"/>
<protein>
    <recommendedName>
        <fullName evidence="8">Ribonuclease R</fullName>
        <shortName evidence="8">RNase R</shortName>
        <ecNumber evidence="8">3.1.13.1</ecNumber>
    </recommendedName>
</protein>
<dbReference type="STRING" id="483913.AN935_16940"/>
<dbReference type="Proteomes" id="UP000032247">
    <property type="component" value="Unassembled WGS sequence"/>
</dbReference>
<feature type="compositionally biased region" description="Basic residues" evidence="9">
    <location>
        <begin position="757"/>
        <end position="779"/>
    </location>
</feature>
<dbReference type="GO" id="GO:0005829">
    <property type="term" value="C:cytosol"/>
    <property type="evidence" value="ECO:0007669"/>
    <property type="project" value="TreeGrafter"/>
</dbReference>
<dbReference type="SMART" id="SM00357">
    <property type="entry name" value="CSP"/>
    <property type="match status" value="2"/>
</dbReference>
<evidence type="ECO:0000259" key="10">
    <source>
        <dbReference type="PROSITE" id="PS50126"/>
    </source>
</evidence>
<dbReference type="Pfam" id="PF08206">
    <property type="entry name" value="OB_RNB"/>
    <property type="match status" value="1"/>
</dbReference>
<dbReference type="InterPro" id="IPR050180">
    <property type="entry name" value="RNR_Ribonuclease"/>
</dbReference>
<reference evidence="12 14" key="2">
    <citation type="submission" date="2015-09" db="EMBL/GenBank/DDBJ databases">
        <title>Spore heat resistance.</title>
        <authorList>
            <person name="Boekhorst J."/>
            <person name="Berendsen E.M."/>
            <person name="Wells-Bennik M.H."/>
            <person name="Kuipers O.P."/>
        </authorList>
    </citation>
    <scope>NUCLEOTIDE SEQUENCE [LARGE SCALE GENOMIC DNA]</scope>
    <source>
        <strain evidence="12 14">B4122</strain>
    </source>
</reference>
<dbReference type="PROSITE" id="PS50126">
    <property type="entry name" value="S1"/>
    <property type="match status" value="1"/>
</dbReference>
<gene>
    <name evidence="8" type="primary">rnr</name>
    <name evidence="12" type="ORF">B4122_3080</name>
    <name evidence="11" type="ORF">SC09_contig4orf00474</name>
</gene>
<evidence type="ECO:0000313" key="14">
    <source>
        <dbReference type="Proteomes" id="UP000076442"/>
    </source>
</evidence>
<evidence type="ECO:0000313" key="11">
    <source>
        <dbReference type="EMBL" id="KIU05619.1"/>
    </source>
</evidence>
<dbReference type="EMBL" id="JXBC01000013">
    <property type="protein sequence ID" value="KIU05619.1"/>
    <property type="molecule type" value="Genomic_DNA"/>
</dbReference>
<dbReference type="EMBL" id="LJZV01000016">
    <property type="protein sequence ID" value="KZD90159.1"/>
    <property type="molecule type" value="Genomic_DNA"/>
</dbReference>
<dbReference type="GO" id="GO:0003723">
    <property type="term" value="F:RNA binding"/>
    <property type="evidence" value="ECO:0007669"/>
    <property type="project" value="UniProtKB-UniRule"/>
</dbReference>
<evidence type="ECO:0000256" key="5">
    <source>
        <dbReference type="ARBA" id="ARBA00022801"/>
    </source>
</evidence>
<dbReference type="PANTHER" id="PTHR23355">
    <property type="entry name" value="RIBONUCLEASE"/>
    <property type="match status" value="1"/>
</dbReference>
<dbReference type="InterPro" id="IPR013223">
    <property type="entry name" value="RNase_B_OB_dom"/>
</dbReference>
<dbReference type="PATRIC" id="fig|1423.173.peg.4159"/>
<dbReference type="PROSITE" id="PS01175">
    <property type="entry name" value="RIBONUCLEASE_II"/>
    <property type="match status" value="1"/>
</dbReference>